<evidence type="ECO:0000313" key="3">
    <source>
        <dbReference type="Proteomes" id="UP000285780"/>
    </source>
</evidence>
<accession>A0A420E5H2</accession>
<dbReference type="InterPro" id="IPR036291">
    <property type="entry name" value="NAD(P)-bd_dom_sf"/>
</dbReference>
<keyword evidence="3" id="KW-1185">Reference proteome</keyword>
<gene>
    <name evidence="2" type="ORF">C8N26_0704</name>
</gene>
<feature type="domain" description="NAD-dependent epimerase/dehydratase" evidence="1">
    <location>
        <begin position="2"/>
        <end position="229"/>
    </location>
</feature>
<dbReference type="GO" id="GO:0005737">
    <property type="term" value="C:cytoplasm"/>
    <property type="evidence" value="ECO:0007669"/>
    <property type="project" value="TreeGrafter"/>
</dbReference>
<dbReference type="RefSeq" id="WP_120186009.1">
    <property type="nucleotide sequence ID" value="NZ_RAQM01000006.1"/>
</dbReference>
<dbReference type="Proteomes" id="UP000285780">
    <property type="component" value="Unassembled WGS sequence"/>
</dbReference>
<dbReference type="GO" id="GO:0004029">
    <property type="term" value="F:aldehyde dehydrogenase (NAD+) activity"/>
    <property type="evidence" value="ECO:0007669"/>
    <property type="project" value="TreeGrafter"/>
</dbReference>
<name>A0A420E5H2_9FLAO</name>
<dbReference type="Pfam" id="PF01370">
    <property type="entry name" value="Epimerase"/>
    <property type="match status" value="1"/>
</dbReference>
<dbReference type="PANTHER" id="PTHR48079:SF6">
    <property type="entry name" value="NAD(P)-BINDING DOMAIN-CONTAINING PROTEIN-RELATED"/>
    <property type="match status" value="1"/>
</dbReference>
<proteinExistence type="predicted"/>
<dbReference type="AlphaFoldDB" id="A0A420E5H2"/>
<dbReference type="InterPro" id="IPR051783">
    <property type="entry name" value="NAD(P)-dependent_oxidoreduct"/>
</dbReference>
<evidence type="ECO:0000259" key="1">
    <source>
        <dbReference type="Pfam" id="PF01370"/>
    </source>
</evidence>
<dbReference type="Gene3D" id="3.40.50.720">
    <property type="entry name" value="NAD(P)-binding Rossmann-like Domain"/>
    <property type="match status" value="1"/>
</dbReference>
<evidence type="ECO:0000313" key="2">
    <source>
        <dbReference type="EMBL" id="RKF05300.1"/>
    </source>
</evidence>
<organism evidence="2 3">
    <name type="scientific">Tenacibaculum lutimaris</name>
    <dbReference type="NCBI Taxonomy" id="285258"/>
    <lineage>
        <taxon>Bacteria</taxon>
        <taxon>Pseudomonadati</taxon>
        <taxon>Bacteroidota</taxon>
        <taxon>Flavobacteriia</taxon>
        <taxon>Flavobacteriales</taxon>
        <taxon>Flavobacteriaceae</taxon>
        <taxon>Tenacibaculum</taxon>
    </lineage>
</organism>
<dbReference type="InterPro" id="IPR001509">
    <property type="entry name" value="Epimerase_deHydtase"/>
</dbReference>
<dbReference type="PANTHER" id="PTHR48079">
    <property type="entry name" value="PROTEIN YEEZ"/>
    <property type="match status" value="1"/>
</dbReference>
<sequence length="332" mass="37470">MILVTGGTGLVGSHLLYHLSQKNNTIRAIFRTEEKREHVKKIFSFYTDDVQQYFSKIEWVQADITDTPSLESVFKNVTEVYHCAALVSFNPKDYRKMRQVNIEGTANLINFAIDANVKKFCFVSSIAAVGNSINGKPINEENEWVDSDENHGYAITKYGAEMEVWRGSQEGLDVVIVNPGVILGSGFWNEGSGKMFTQINNGLSFYTEGVTGFVGVKDVVKAMINLMNSNIENERFILVSENKSFKDVLFGIADNLNKKRPSKKVGKLMTAIFWRIDWFLTKLTGKEPLLTKNSAKSAHNTSFYTSKKIIEQLDFKFASINEVISETCKDFK</sequence>
<protein>
    <submittedName>
        <fullName evidence="2">Nucleoside-diphosphate-sugar epimerase</fullName>
    </submittedName>
</protein>
<reference evidence="2 3" key="1">
    <citation type="submission" date="2018-09" db="EMBL/GenBank/DDBJ databases">
        <title>Genomic Encyclopedia of Archaeal and Bacterial Type Strains, Phase II (KMG-II): from individual species to whole genera.</title>
        <authorList>
            <person name="Goeker M."/>
        </authorList>
    </citation>
    <scope>NUCLEOTIDE SEQUENCE [LARGE SCALE GENOMIC DNA]</scope>
    <source>
        <strain evidence="2 3">DSM 16505</strain>
    </source>
</reference>
<comment type="caution">
    <text evidence="2">The sequence shown here is derived from an EMBL/GenBank/DDBJ whole genome shotgun (WGS) entry which is preliminary data.</text>
</comment>
<dbReference type="EMBL" id="RAQM01000006">
    <property type="protein sequence ID" value="RKF05300.1"/>
    <property type="molecule type" value="Genomic_DNA"/>
</dbReference>
<dbReference type="SUPFAM" id="SSF51735">
    <property type="entry name" value="NAD(P)-binding Rossmann-fold domains"/>
    <property type="match status" value="1"/>
</dbReference>